<dbReference type="Proteomes" id="UP000181956">
    <property type="component" value="Chromosome I"/>
</dbReference>
<proteinExistence type="predicted"/>
<reference evidence="2" key="1">
    <citation type="submission" date="2016-10" db="EMBL/GenBank/DDBJ databases">
        <authorList>
            <person name="Varghese N."/>
            <person name="Submissions S."/>
        </authorList>
    </citation>
    <scope>NUCLEOTIDE SEQUENCE [LARGE SCALE GENOMIC DNA]</scope>
    <source>
        <strain evidence="2">DSM 21772</strain>
    </source>
</reference>
<sequence length="65" mass="7398">MAVQATIEIDDDRWAKRPYGVKFDDPDCDSRFGRNGFTSRGPCHDLIEQAKAAGFDVAEVLERFY</sequence>
<evidence type="ECO:0000313" key="2">
    <source>
        <dbReference type="Proteomes" id="UP000181956"/>
    </source>
</evidence>
<name>A0A1H1VH88_9MICO</name>
<keyword evidence="2" id="KW-1185">Reference proteome</keyword>
<accession>A0A1H1VH88</accession>
<dbReference type="AlphaFoldDB" id="A0A1H1VH88"/>
<dbReference type="EMBL" id="LT629742">
    <property type="protein sequence ID" value="SDS84218.1"/>
    <property type="molecule type" value="Genomic_DNA"/>
</dbReference>
<dbReference type="OrthoDB" id="86160at2"/>
<gene>
    <name evidence="1" type="ORF">SAMN04489834_2265</name>
</gene>
<organism evidence="1 2">
    <name type="scientific">Microterricola viridarii</name>
    <dbReference type="NCBI Taxonomy" id="412690"/>
    <lineage>
        <taxon>Bacteria</taxon>
        <taxon>Bacillati</taxon>
        <taxon>Actinomycetota</taxon>
        <taxon>Actinomycetes</taxon>
        <taxon>Micrococcales</taxon>
        <taxon>Microbacteriaceae</taxon>
        <taxon>Microterricola</taxon>
    </lineage>
</organism>
<evidence type="ECO:0000313" key="1">
    <source>
        <dbReference type="EMBL" id="SDS84218.1"/>
    </source>
</evidence>
<protein>
    <submittedName>
        <fullName evidence="1">Uncharacterized protein</fullName>
    </submittedName>
</protein>
<dbReference type="RefSeq" id="WP_083364133.1">
    <property type="nucleotide sequence ID" value="NZ_LT629742.1"/>
</dbReference>